<dbReference type="Proteomes" id="UP001211907">
    <property type="component" value="Unassembled WGS sequence"/>
</dbReference>
<reference evidence="2" key="1">
    <citation type="submission" date="2020-05" db="EMBL/GenBank/DDBJ databases">
        <title>Phylogenomic resolution of chytrid fungi.</title>
        <authorList>
            <person name="Stajich J.E."/>
            <person name="Amses K."/>
            <person name="Simmons R."/>
            <person name="Seto K."/>
            <person name="Myers J."/>
            <person name="Bonds A."/>
            <person name="Quandt C.A."/>
            <person name="Barry K."/>
            <person name="Liu P."/>
            <person name="Grigoriev I."/>
            <person name="Longcore J.E."/>
            <person name="James T.Y."/>
        </authorList>
    </citation>
    <scope>NUCLEOTIDE SEQUENCE</scope>
    <source>
        <strain evidence="2">JEL0513</strain>
    </source>
</reference>
<feature type="compositionally biased region" description="Low complexity" evidence="1">
    <location>
        <begin position="36"/>
        <end position="47"/>
    </location>
</feature>
<dbReference type="AlphaFoldDB" id="A0AAD5XHW9"/>
<proteinExistence type="predicted"/>
<feature type="region of interest" description="Disordered" evidence="1">
    <location>
        <begin position="240"/>
        <end position="290"/>
    </location>
</feature>
<evidence type="ECO:0000313" key="2">
    <source>
        <dbReference type="EMBL" id="KAJ3122352.1"/>
    </source>
</evidence>
<accession>A0AAD5XHW9</accession>
<evidence type="ECO:0000256" key="1">
    <source>
        <dbReference type="SAM" id="MobiDB-lite"/>
    </source>
</evidence>
<feature type="compositionally biased region" description="Polar residues" evidence="1">
    <location>
        <begin position="1"/>
        <end position="10"/>
    </location>
</feature>
<keyword evidence="3" id="KW-1185">Reference proteome</keyword>
<feature type="compositionally biased region" description="Basic and acidic residues" evidence="1">
    <location>
        <begin position="17"/>
        <end position="33"/>
    </location>
</feature>
<feature type="compositionally biased region" description="Polar residues" evidence="1">
    <location>
        <begin position="263"/>
        <end position="290"/>
    </location>
</feature>
<feature type="compositionally biased region" description="Low complexity" evidence="1">
    <location>
        <begin position="246"/>
        <end position="262"/>
    </location>
</feature>
<feature type="region of interest" description="Disordered" evidence="1">
    <location>
        <begin position="1"/>
        <end position="61"/>
    </location>
</feature>
<evidence type="ECO:0000313" key="3">
    <source>
        <dbReference type="Proteomes" id="UP001211907"/>
    </source>
</evidence>
<name>A0AAD5XHW9_9FUNG</name>
<organism evidence="2 3">
    <name type="scientific">Physocladia obscura</name>
    <dbReference type="NCBI Taxonomy" id="109957"/>
    <lineage>
        <taxon>Eukaryota</taxon>
        <taxon>Fungi</taxon>
        <taxon>Fungi incertae sedis</taxon>
        <taxon>Chytridiomycota</taxon>
        <taxon>Chytridiomycota incertae sedis</taxon>
        <taxon>Chytridiomycetes</taxon>
        <taxon>Chytridiales</taxon>
        <taxon>Chytriomycetaceae</taxon>
        <taxon>Physocladia</taxon>
    </lineage>
</organism>
<gene>
    <name evidence="2" type="ORF">HK100_012032</name>
</gene>
<comment type="caution">
    <text evidence="2">The sequence shown here is derived from an EMBL/GenBank/DDBJ whole genome shotgun (WGS) entry which is preliminary data.</text>
</comment>
<dbReference type="EMBL" id="JADGJH010000816">
    <property type="protein sequence ID" value="KAJ3122352.1"/>
    <property type="molecule type" value="Genomic_DNA"/>
</dbReference>
<protein>
    <submittedName>
        <fullName evidence="2">Uncharacterized protein</fullName>
    </submittedName>
</protein>
<sequence>MANRLQQILNPLSGYQKEQRKDLGLPSQRRVDSLDPNSPSHSPSRSPASRDRVSAPASMHSPLASSAYTRANHSEYNSFHALDSPILVTKDEITKLVSLQLDARFKTVGDALAETVAAEDAHDEEVLHRLELVFERLGLVEKRLSALSLKEIQRTDQVPQHTEHFDASVNIKSNNVISSELELSVGASPRTKSNINGPLNSVNSTTSSKISSADISVILQRLDSIDSTLEFTSSRINALETKLDRTPPTSTTESHSHTNSPSDIINSNLPHPRRASSSIATPDSPTSTKASFRLSNTLTAIPNLGISNSLAKFSNLASLSRPSSRNSSTSSVSAAAVVAAALAAETGPPTISDSIAYTSVNAQTLTQKSLESSNGGFTLDEGL</sequence>